<evidence type="ECO:0000313" key="3">
    <source>
        <dbReference type="Proteomes" id="UP000317881"/>
    </source>
</evidence>
<dbReference type="AlphaFoldDB" id="A0A4Y3VBI6"/>
<proteinExistence type="predicted"/>
<feature type="compositionally biased region" description="Basic and acidic residues" evidence="1">
    <location>
        <begin position="54"/>
        <end position="64"/>
    </location>
</feature>
<evidence type="ECO:0000256" key="1">
    <source>
        <dbReference type="SAM" id="MobiDB-lite"/>
    </source>
</evidence>
<feature type="region of interest" description="Disordered" evidence="1">
    <location>
        <begin position="50"/>
        <end position="80"/>
    </location>
</feature>
<accession>A0A4Y3VBI6</accession>
<evidence type="ECO:0000313" key="2">
    <source>
        <dbReference type="EMBL" id="GEC03458.1"/>
    </source>
</evidence>
<comment type="caution">
    <text evidence="2">The sequence shown here is derived from an EMBL/GenBank/DDBJ whole genome shotgun (WGS) entry which is preliminary data.</text>
</comment>
<gene>
    <name evidence="2" type="ORF">SSP24_11130</name>
</gene>
<reference evidence="2 3" key="1">
    <citation type="submission" date="2019-06" db="EMBL/GenBank/DDBJ databases">
        <title>Whole genome shotgun sequence of Streptomyces spinoverrucosus NBRC 14228.</title>
        <authorList>
            <person name="Hosoyama A."/>
            <person name="Uohara A."/>
            <person name="Ohji S."/>
            <person name="Ichikawa N."/>
        </authorList>
    </citation>
    <scope>NUCLEOTIDE SEQUENCE [LARGE SCALE GENOMIC DNA]</scope>
    <source>
        <strain evidence="2 3">NBRC 14228</strain>
    </source>
</reference>
<dbReference type="EMBL" id="BJND01000007">
    <property type="protein sequence ID" value="GEC03458.1"/>
    <property type="molecule type" value="Genomic_DNA"/>
</dbReference>
<protein>
    <submittedName>
        <fullName evidence="2">Uncharacterized protein</fullName>
    </submittedName>
</protein>
<name>A0A4Y3VBI6_9ACTN</name>
<sequence length="80" mass="8699">MPAIKYTHRCGPRGQSARIVSAMLPEHAWEIRSTGDGAHGLRESAWSLVPLPEKSGDGFEDARPRPGAGTSPWPWPQPPT</sequence>
<keyword evidence="3" id="KW-1185">Reference proteome</keyword>
<dbReference type="Proteomes" id="UP000317881">
    <property type="component" value="Unassembled WGS sequence"/>
</dbReference>
<organism evidence="2 3">
    <name type="scientific">Streptomyces spinoverrucosus</name>
    <dbReference type="NCBI Taxonomy" id="284043"/>
    <lineage>
        <taxon>Bacteria</taxon>
        <taxon>Bacillati</taxon>
        <taxon>Actinomycetota</taxon>
        <taxon>Actinomycetes</taxon>
        <taxon>Kitasatosporales</taxon>
        <taxon>Streptomycetaceae</taxon>
        <taxon>Streptomyces</taxon>
    </lineage>
</organism>